<gene>
    <name evidence="2" type="ordered locus">Sfum_2641</name>
</gene>
<dbReference type="STRING" id="335543.Sfum_2641"/>
<sequence length="195" mass="22113">MNKDSQRFGLIIVDMQNDFVLPGSPTALDGAYATIPEIVRALEFFRERKWPVFHVVREYREDGSDIESFRYGRFMEQYKCGVPGTRGCEIVAELTPLPGEYRIVKNRFSAFMLTELDFMLRRLGLDRIAVCGTQYPNCIRTTVFDGVAYGYAVTVLTDATSARTPEIAAANITDMRNIDVECITVEEFVKAQAPR</sequence>
<dbReference type="RefSeq" id="WP_011699486.1">
    <property type="nucleotide sequence ID" value="NC_008554.1"/>
</dbReference>
<dbReference type="InterPro" id="IPR000868">
    <property type="entry name" value="Isochorismatase-like_dom"/>
</dbReference>
<dbReference type="SUPFAM" id="SSF52499">
    <property type="entry name" value="Isochorismatase-like hydrolases"/>
    <property type="match status" value="1"/>
</dbReference>
<dbReference type="GO" id="GO:0016787">
    <property type="term" value="F:hydrolase activity"/>
    <property type="evidence" value="ECO:0007669"/>
    <property type="project" value="UniProtKB-KW"/>
</dbReference>
<evidence type="ECO:0000259" key="1">
    <source>
        <dbReference type="Pfam" id="PF00857"/>
    </source>
</evidence>
<protein>
    <submittedName>
        <fullName evidence="2">Isochorismatase hydrolase</fullName>
    </submittedName>
</protein>
<dbReference type="KEGG" id="sfu:Sfum_2641"/>
<dbReference type="AlphaFoldDB" id="A0LLL7"/>
<dbReference type="EMBL" id="CP000478">
    <property type="protein sequence ID" value="ABK18319.1"/>
    <property type="molecule type" value="Genomic_DNA"/>
</dbReference>
<keyword evidence="3" id="KW-1185">Reference proteome</keyword>
<dbReference type="InParanoid" id="A0LLL7"/>
<dbReference type="Proteomes" id="UP000001784">
    <property type="component" value="Chromosome"/>
</dbReference>
<name>A0LLL7_SYNFM</name>
<dbReference type="Gene3D" id="3.40.50.850">
    <property type="entry name" value="Isochorismatase-like"/>
    <property type="match status" value="1"/>
</dbReference>
<dbReference type="FunCoup" id="A0LLL7">
    <property type="interactions" value="103"/>
</dbReference>
<dbReference type="Pfam" id="PF00857">
    <property type="entry name" value="Isochorismatase"/>
    <property type="match status" value="1"/>
</dbReference>
<organism evidence="2 3">
    <name type="scientific">Syntrophobacter fumaroxidans (strain DSM 10017 / MPOB)</name>
    <dbReference type="NCBI Taxonomy" id="335543"/>
    <lineage>
        <taxon>Bacteria</taxon>
        <taxon>Pseudomonadati</taxon>
        <taxon>Thermodesulfobacteriota</taxon>
        <taxon>Syntrophobacteria</taxon>
        <taxon>Syntrophobacterales</taxon>
        <taxon>Syntrophobacteraceae</taxon>
        <taxon>Syntrophobacter</taxon>
    </lineage>
</organism>
<keyword evidence="2" id="KW-0378">Hydrolase</keyword>
<evidence type="ECO:0000313" key="3">
    <source>
        <dbReference type="Proteomes" id="UP000001784"/>
    </source>
</evidence>
<dbReference type="eggNOG" id="COG1335">
    <property type="taxonomic scope" value="Bacteria"/>
</dbReference>
<evidence type="ECO:0000313" key="2">
    <source>
        <dbReference type="EMBL" id="ABK18319.1"/>
    </source>
</evidence>
<proteinExistence type="predicted"/>
<feature type="domain" description="Isochorismatase-like" evidence="1">
    <location>
        <begin position="10"/>
        <end position="187"/>
    </location>
</feature>
<dbReference type="CDD" id="cd00431">
    <property type="entry name" value="cysteine_hydrolases"/>
    <property type="match status" value="1"/>
</dbReference>
<reference evidence="2 3" key="1">
    <citation type="submission" date="2006-10" db="EMBL/GenBank/DDBJ databases">
        <title>Complete sequence of Syntrophobacter fumaroxidans MPOB.</title>
        <authorList>
            <consortium name="US DOE Joint Genome Institute"/>
            <person name="Copeland A."/>
            <person name="Lucas S."/>
            <person name="Lapidus A."/>
            <person name="Barry K."/>
            <person name="Detter J.C."/>
            <person name="Glavina del Rio T."/>
            <person name="Hammon N."/>
            <person name="Israni S."/>
            <person name="Pitluck S."/>
            <person name="Goltsman E.G."/>
            <person name="Martinez M."/>
            <person name="Schmutz J."/>
            <person name="Larimer F."/>
            <person name="Land M."/>
            <person name="Hauser L."/>
            <person name="Kyrpides N."/>
            <person name="Kim E."/>
            <person name="Boone D.R."/>
            <person name="Brockman F."/>
            <person name="Culley D."/>
            <person name="Ferry J."/>
            <person name="Gunsalus R."/>
            <person name="McInerney M.J."/>
            <person name="Morrison M."/>
            <person name="Plugge C."/>
            <person name="Rohlin L."/>
            <person name="Scholten J."/>
            <person name="Sieber J."/>
            <person name="Stams A.J.M."/>
            <person name="Worm P."/>
            <person name="Henstra A.M."/>
            <person name="Richardson P."/>
        </authorList>
    </citation>
    <scope>NUCLEOTIDE SEQUENCE [LARGE SCALE GENOMIC DNA]</scope>
    <source>
        <strain evidence="3">DSM 10017 / MPOB</strain>
    </source>
</reference>
<dbReference type="HOGENOM" id="CLU_068979_8_4_7"/>
<dbReference type="PANTHER" id="PTHR47044">
    <property type="entry name" value="OS02G0276400 PROTEIN"/>
    <property type="match status" value="1"/>
</dbReference>
<accession>A0LLL7</accession>
<dbReference type="InterPro" id="IPR036380">
    <property type="entry name" value="Isochorismatase-like_sf"/>
</dbReference>